<dbReference type="AlphaFoldDB" id="A0A928VRV7"/>
<dbReference type="RefSeq" id="WP_264326653.1">
    <property type="nucleotide sequence ID" value="NZ_JADEXQ010000076.1"/>
</dbReference>
<organism evidence="2 3">
    <name type="scientific">Romeriopsis navalis LEGE 11480</name>
    <dbReference type="NCBI Taxonomy" id="2777977"/>
    <lineage>
        <taxon>Bacteria</taxon>
        <taxon>Bacillati</taxon>
        <taxon>Cyanobacteriota</taxon>
        <taxon>Cyanophyceae</taxon>
        <taxon>Leptolyngbyales</taxon>
        <taxon>Leptolyngbyaceae</taxon>
        <taxon>Romeriopsis</taxon>
        <taxon>Romeriopsis navalis</taxon>
    </lineage>
</organism>
<comment type="caution">
    <text evidence="2">The sequence shown here is derived from an EMBL/GenBank/DDBJ whole genome shotgun (WGS) entry which is preliminary data.</text>
</comment>
<dbReference type="EMBL" id="JADEXQ010000076">
    <property type="protein sequence ID" value="MBE9031826.1"/>
    <property type="molecule type" value="Genomic_DNA"/>
</dbReference>
<evidence type="ECO:0000256" key="1">
    <source>
        <dbReference type="SAM" id="MobiDB-lite"/>
    </source>
</evidence>
<dbReference type="Proteomes" id="UP000625316">
    <property type="component" value="Unassembled WGS sequence"/>
</dbReference>
<evidence type="ECO:0000313" key="3">
    <source>
        <dbReference type="Proteomes" id="UP000625316"/>
    </source>
</evidence>
<keyword evidence="3" id="KW-1185">Reference proteome</keyword>
<dbReference type="InterPro" id="IPR010985">
    <property type="entry name" value="Ribbon_hlx_hlx"/>
</dbReference>
<sequence length="83" mass="8903">MTAFCMPREPHKFRLDDRVIAALKQAAAEQGTSFNAYVEGLLFAHAKVIGKIPPDAEPLPETRGGKRKGAGKPKKTEGEAGAK</sequence>
<reference evidence="2" key="1">
    <citation type="submission" date="2020-10" db="EMBL/GenBank/DDBJ databases">
        <authorList>
            <person name="Castelo-Branco R."/>
            <person name="Eusebio N."/>
            <person name="Adriana R."/>
            <person name="Vieira A."/>
            <person name="Brugerolle De Fraissinette N."/>
            <person name="Rezende De Castro R."/>
            <person name="Schneider M.P."/>
            <person name="Vasconcelos V."/>
            <person name="Leao P.N."/>
        </authorList>
    </citation>
    <scope>NUCLEOTIDE SEQUENCE</scope>
    <source>
        <strain evidence="2">LEGE 11480</strain>
    </source>
</reference>
<name>A0A928VRV7_9CYAN</name>
<proteinExistence type="predicted"/>
<feature type="region of interest" description="Disordered" evidence="1">
    <location>
        <begin position="52"/>
        <end position="83"/>
    </location>
</feature>
<dbReference type="GO" id="GO:0006355">
    <property type="term" value="P:regulation of DNA-templated transcription"/>
    <property type="evidence" value="ECO:0007669"/>
    <property type="project" value="InterPro"/>
</dbReference>
<evidence type="ECO:0000313" key="2">
    <source>
        <dbReference type="EMBL" id="MBE9031826.1"/>
    </source>
</evidence>
<gene>
    <name evidence="2" type="ORF">IQ266_18995</name>
</gene>
<accession>A0A928VRV7</accession>
<protein>
    <submittedName>
        <fullName evidence="2">Uncharacterized protein</fullName>
    </submittedName>
</protein>
<feature type="compositionally biased region" description="Basic and acidic residues" evidence="1">
    <location>
        <begin position="74"/>
        <end position="83"/>
    </location>
</feature>
<dbReference type="SUPFAM" id="SSF47598">
    <property type="entry name" value="Ribbon-helix-helix"/>
    <property type="match status" value="1"/>
</dbReference>